<feature type="compositionally biased region" description="Basic and acidic residues" evidence="5">
    <location>
        <begin position="137"/>
        <end position="146"/>
    </location>
</feature>
<dbReference type="NCBIfam" id="TIGR01167">
    <property type="entry name" value="LPXTG_anchor"/>
    <property type="match status" value="1"/>
</dbReference>
<accession>A0ABY9LFR3</accession>
<feature type="domain" description="Gram-positive cocci surface proteins LPxTG" evidence="6">
    <location>
        <begin position="282"/>
        <end position="318"/>
    </location>
</feature>
<dbReference type="RefSeq" id="WP_306675735.1">
    <property type="nucleotide sequence ID" value="NZ_CP110509.1"/>
</dbReference>
<evidence type="ECO:0000256" key="3">
    <source>
        <dbReference type="ARBA" id="ARBA00022729"/>
    </source>
</evidence>
<evidence type="ECO:0000313" key="7">
    <source>
        <dbReference type="EMBL" id="WMB27719.1"/>
    </source>
</evidence>
<keyword evidence="8" id="KW-1185">Reference proteome</keyword>
<dbReference type="PROSITE" id="PS50847">
    <property type="entry name" value="GRAM_POS_ANCHORING"/>
    <property type="match status" value="1"/>
</dbReference>
<name>A0ABY9LFR3_9STRE</name>
<feature type="compositionally biased region" description="Low complexity" evidence="5">
    <location>
        <begin position="115"/>
        <end position="129"/>
    </location>
</feature>
<feature type="compositionally biased region" description="Pro residues" evidence="5">
    <location>
        <begin position="50"/>
        <end position="63"/>
    </location>
</feature>
<keyword evidence="3" id="KW-0732">Signal</keyword>
<sequence>MKGAMVTRPMPAPVPPVPPVVKPEQPSVPPTEGPTPPPVKPELPSKPDVPSLPTPQPVPPSEPGEPIAPGESDVPSAPEVPQEPEIPSEPQVPSEPEVHTNSQHIELEFNNQFPSISGNNSSILNSEGSDTTIEDTMPEKESHSDVHISGGNVIDIDMSTNPDMLGHHTDMSGDNSSIIKLYGQDKDGNIMEDTRPQVDIEIGGGQIIDIDISTSPDMIGHNTDMSGDNSDIIKLYGQDKDGTIIEDTLPEMPQESENPQVSETPKATDIFAKAPAHHTPALPATGDDNVSNFTAMLVGLGLISTAGWYGKKKRQEKN</sequence>
<dbReference type="InterPro" id="IPR019931">
    <property type="entry name" value="LPXTG_anchor"/>
</dbReference>
<proteinExistence type="predicted"/>
<gene>
    <name evidence="7" type="ORF">N1496_06385</name>
</gene>
<feature type="region of interest" description="Disordered" evidence="5">
    <location>
        <begin position="1"/>
        <end position="100"/>
    </location>
</feature>
<evidence type="ECO:0000256" key="1">
    <source>
        <dbReference type="ARBA" id="ARBA00022512"/>
    </source>
</evidence>
<dbReference type="Pfam" id="PF00746">
    <property type="entry name" value="Gram_pos_anchor"/>
    <property type="match status" value="1"/>
</dbReference>
<dbReference type="Proteomes" id="UP001238096">
    <property type="component" value="Chromosome"/>
</dbReference>
<keyword evidence="1" id="KW-0134">Cell wall</keyword>
<evidence type="ECO:0000256" key="5">
    <source>
        <dbReference type="SAM" id="MobiDB-lite"/>
    </source>
</evidence>
<feature type="region of interest" description="Disordered" evidence="5">
    <location>
        <begin position="112"/>
        <end position="147"/>
    </location>
</feature>
<evidence type="ECO:0000313" key="8">
    <source>
        <dbReference type="Proteomes" id="UP001238096"/>
    </source>
</evidence>
<dbReference type="EMBL" id="CP110509">
    <property type="protein sequence ID" value="WMB27719.1"/>
    <property type="molecule type" value="Genomic_DNA"/>
</dbReference>
<feature type="compositionally biased region" description="Low complexity" evidence="5">
    <location>
        <begin position="79"/>
        <end position="95"/>
    </location>
</feature>
<keyword evidence="2" id="KW-0964">Secreted</keyword>
<evidence type="ECO:0000259" key="6">
    <source>
        <dbReference type="PROSITE" id="PS50847"/>
    </source>
</evidence>
<reference evidence="8" key="1">
    <citation type="submission" date="2022-10" db="EMBL/GenBank/DDBJ databases">
        <title>Streptococcus didelphis as causative of fatal infections in opossums (Didelphis albiventris).</title>
        <authorList>
            <person name="Breyer G.M."/>
            <person name="Da Silva M.E.R.J."/>
            <person name="Siqueira F.M."/>
        </authorList>
    </citation>
    <scope>NUCLEOTIDE SEQUENCE [LARGE SCALE GENOMIC DNA]</scope>
    <source>
        <strain evidence="8">LBVP101/21</strain>
    </source>
</reference>
<feature type="compositionally biased region" description="Pro residues" evidence="5">
    <location>
        <begin position="10"/>
        <end position="41"/>
    </location>
</feature>
<evidence type="ECO:0000256" key="2">
    <source>
        <dbReference type="ARBA" id="ARBA00022525"/>
    </source>
</evidence>
<organism evidence="7 8">
    <name type="scientific">Streptococcus didelphis</name>
    <dbReference type="NCBI Taxonomy" id="102886"/>
    <lineage>
        <taxon>Bacteria</taxon>
        <taxon>Bacillati</taxon>
        <taxon>Bacillota</taxon>
        <taxon>Bacilli</taxon>
        <taxon>Lactobacillales</taxon>
        <taxon>Streptococcaceae</taxon>
        <taxon>Streptococcus</taxon>
    </lineage>
</organism>
<protein>
    <submittedName>
        <fullName evidence="7">LPXTG cell wall anchor domain-containing protein</fullName>
    </submittedName>
</protein>
<keyword evidence="4" id="KW-0572">Peptidoglycan-anchor</keyword>
<evidence type="ECO:0000256" key="4">
    <source>
        <dbReference type="ARBA" id="ARBA00023088"/>
    </source>
</evidence>